<accession>A0A8S1PR23</accession>
<evidence type="ECO:0000313" key="2">
    <source>
        <dbReference type="Proteomes" id="UP000692954"/>
    </source>
</evidence>
<comment type="caution">
    <text evidence="1">The sequence shown here is derived from an EMBL/GenBank/DDBJ whole genome shotgun (WGS) entry which is preliminary data.</text>
</comment>
<reference evidence="1" key="1">
    <citation type="submission" date="2021-01" db="EMBL/GenBank/DDBJ databases">
        <authorList>
            <consortium name="Genoscope - CEA"/>
            <person name="William W."/>
        </authorList>
    </citation>
    <scope>NUCLEOTIDE SEQUENCE</scope>
</reference>
<sequence length="277" mass="32936">MGTCQNQKNTNNPVKKIDQIDLSSQFGTLRELMHFFDQISLEQLNFPDLSAFLSKHINKNRIVKEGKTWVAINEVKTILNNKAVILIRNFNQETDAAIQLIYLLKQLIEFSLEVQELQTSFNENAIELFQYYQAQLVQVSIEVLLAVNTLTRKQEQWWKDKYFNWRSIYIQSMFKIKQPEIEKIELIQPFYEFIVLLKLCAKQICNQQQSPDLIEIDRKAQQEVLEQFYNQMRTSFQQNQQTQQIDSINLERQIASKSLGQRLQLYNFYIKKKNYTS</sequence>
<dbReference type="Proteomes" id="UP000692954">
    <property type="component" value="Unassembled WGS sequence"/>
</dbReference>
<evidence type="ECO:0000313" key="1">
    <source>
        <dbReference type="EMBL" id="CAD8105526.1"/>
    </source>
</evidence>
<dbReference type="OrthoDB" id="286559at2759"/>
<name>A0A8S1PR23_9CILI</name>
<gene>
    <name evidence="1" type="ORF">PSON_ATCC_30995.1.T0840200</name>
</gene>
<dbReference type="EMBL" id="CAJJDN010000084">
    <property type="protein sequence ID" value="CAD8105526.1"/>
    <property type="molecule type" value="Genomic_DNA"/>
</dbReference>
<proteinExistence type="predicted"/>
<organism evidence="1 2">
    <name type="scientific">Paramecium sonneborni</name>
    <dbReference type="NCBI Taxonomy" id="65129"/>
    <lineage>
        <taxon>Eukaryota</taxon>
        <taxon>Sar</taxon>
        <taxon>Alveolata</taxon>
        <taxon>Ciliophora</taxon>
        <taxon>Intramacronucleata</taxon>
        <taxon>Oligohymenophorea</taxon>
        <taxon>Peniculida</taxon>
        <taxon>Parameciidae</taxon>
        <taxon>Paramecium</taxon>
    </lineage>
</organism>
<dbReference type="AlphaFoldDB" id="A0A8S1PR23"/>
<protein>
    <submittedName>
        <fullName evidence="1">Uncharacterized protein</fullName>
    </submittedName>
</protein>
<keyword evidence="2" id="KW-1185">Reference proteome</keyword>